<feature type="transmembrane region" description="Helical" evidence="7">
    <location>
        <begin position="230"/>
        <end position="252"/>
    </location>
</feature>
<dbReference type="InterPro" id="IPR010573">
    <property type="entry name" value="MFS_Str1/Tri12-like"/>
</dbReference>
<proteinExistence type="predicted"/>
<dbReference type="PANTHER" id="PTHR23501">
    <property type="entry name" value="MAJOR FACILITATOR SUPERFAMILY"/>
    <property type="match status" value="1"/>
</dbReference>
<dbReference type="GO" id="GO:0005886">
    <property type="term" value="C:plasma membrane"/>
    <property type="evidence" value="ECO:0007669"/>
    <property type="project" value="TreeGrafter"/>
</dbReference>
<reference evidence="9" key="1">
    <citation type="submission" date="2023-06" db="EMBL/GenBank/DDBJ databases">
        <title>Genome-scale phylogeny and comparative genomics of the fungal order Sordariales.</title>
        <authorList>
            <consortium name="Lawrence Berkeley National Laboratory"/>
            <person name="Hensen N."/>
            <person name="Bonometti L."/>
            <person name="Westerberg I."/>
            <person name="Brannstrom I.O."/>
            <person name="Guillou S."/>
            <person name="Cros-Aarteil S."/>
            <person name="Calhoun S."/>
            <person name="Haridas S."/>
            <person name="Kuo A."/>
            <person name="Mondo S."/>
            <person name="Pangilinan J."/>
            <person name="Riley R."/>
            <person name="LaButti K."/>
            <person name="Andreopoulos B."/>
            <person name="Lipzen A."/>
            <person name="Chen C."/>
            <person name="Yanf M."/>
            <person name="Daum C."/>
            <person name="Ng V."/>
            <person name="Clum A."/>
            <person name="Steindorff A."/>
            <person name="Ohm R."/>
            <person name="Martin F."/>
            <person name="Silar P."/>
            <person name="Natvig D."/>
            <person name="Lalanne C."/>
            <person name="Gautier V."/>
            <person name="Ament-velasquez S.L."/>
            <person name="Kruys A."/>
            <person name="Hutchinson M.I."/>
            <person name="Powell A.J."/>
            <person name="Barry K."/>
            <person name="Miller A.N."/>
            <person name="Grigoriev I.V."/>
            <person name="Debuchy R."/>
            <person name="Gladieux P."/>
            <person name="Thoren M.H."/>
            <person name="Johannesson H."/>
        </authorList>
    </citation>
    <scope>NUCLEOTIDE SEQUENCE</scope>
    <source>
        <strain evidence="9">SMH3187-1</strain>
    </source>
</reference>
<feature type="transmembrane region" description="Helical" evidence="7">
    <location>
        <begin position="115"/>
        <end position="133"/>
    </location>
</feature>
<keyword evidence="5 7" id="KW-0472">Membrane</keyword>
<keyword evidence="4 7" id="KW-1133">Transmembrane helix</keyword>
<evidence type="ECO:0000313" key="9">
    <source>
        <dbReference type="EMBL" id="KAK0749594.1"/>
    </source>
</evidence>
<dbReference type="InterPro" id="IPR020846">
    <property type="entry name" value="MFS_dom"/>
</dbReference>
<feature type="transmembrane region" description="Helical" evidence="7">
    <location>
        <begin position="437"/>
        <end position="455"/>
    </location>
</feature>
<feature type="transmembrane region" description="Helical" evidence="7">
    <location>
        <begin position="384"/>
        <end position="401"/>
    </location>
</feature>
<feature type="transmembrane region" description="Helical" evidence="7">
    <location>
        <begin position="145"/>
        <end position="166"/>
    </location>
</feature>
<dbReference type="SUPFAM" id="SSF103473">
    <property type="entry name" value="MFS general substrate transporter"/>
    <property type="match status" value="1"/>
</dbReference>
<sequence length="603" mass="63833">MGSVETGSDSPLDIEKVTSQKGGQYTVKLDSEKPNATTRAKSTPQIPLDEEATAASSLEAHHEDDTATRAHGSPLSRFLALAALACMWSSAQIPIFLFAGAPAYIYAELGGVDHWVWFVTANLLATAAVAPFVGAMSDLAGRRQIALAGSFIIILGQVICCTARTMDVFIGGMAISGMGTGINELTVLAGTAELVPLSKRGYYLAAVSATMIPYIPSVMYAQVISYTSSWRYIGTITIGASFIALIMTFLFYSPPKPSRDSVQTKGEILKKLDFIGGFLATAGLAILEIGILGGGYPNPWTSAAVLAPLVVGALLLVLFGLWEALWAPNPMLPRRLGKAPRTLILTLVITFISGANFFSVLMIWPSQAWNVYGHDPIGVGIRGLPFAFGTLAGCVISLILMPQVRGHIRWLILASCIIMTAGCGGLAAARIDNINTVYGILFVAGMGVGGIIIPASTVTTYICPNDLIATITSLTISIRIIGGAIGYAVYYNIFLNKLVPELVKHIGGACFESGITNITTIVQIGHMTGAGLLEEMAAMPEFAEAVGGRAKYDYIVAAGQLAFANVYPWVYYSSIAFGGVAVIASLFLEDISEFIDETVVVIL</sequence>
<evidence type="ECO:0000313" key="10">
    <source>
        <dbReference type="Proteomes" id="UP001172155"/>
    </source>
</evidence>
<dbReference type="EMBL" id="JAUKUD010000003">
    <property type="protein sequence ID" value="KAK0749594.1"/>
    <property type="molecule type" value="Genomic_DNA"/>
</dbReference>
<accession>A0AA40K868</accession>
<evidence type="ECO:0000256" key="2">
    <source>
        <dbReference type="ARBA" id="ARBA00022448"/>
    </source>
</evidence>
<dbReference type="PANTHER" id="PTHR23501:SF109">
    <property type="entry name" value="MAJOR FACILITATOR SUPERFAMILY (MFS) PROFILE DOMAIN-CONTAINING PROTEIN-RELATED"/>
    <property type="match status" value="1"/>
</dbReference>
<evidence type="ECO:0000256" key="6">
    <source>
        <dbReference type="SAM" id="MobiDB-lite"/>
    </source>
</evidence>
<gene>
    <name evidence="9" type="ORF">B0T18DRAFT_322291</name>
</gene>
<evidence type="ECO:0000256" key="5">
    <source>
        <dbReference type="ARBA" id="ARBA00023136"/>
    </source>
</evidence>
<dbReference type="InterPro" id="IPR036259">
    <property type="entry name" value="MFS_trans_sf"/>
</dbReference>
<keyword evidence="3 7" id="KW-0812">Transmembrane</keyword>
<feature type="transmembrane region" description="Helical" evidence="7">
    <location>
        <begin position="408"/>
        <end position="431"/>
    </location>
</feature>
<dbReference type="PROSITE" id="PS00216">
    <property type="entry name" value="SUGAR_TRANSPORT_1"/>
    <property type="match status" value="1"/>
</dbReference>
<feature type="transmembrane region" description="Helical" evidence="7">
    <location>
        <begin position="172"/>
        <end position="195"/>
    </location>
</feature>
<dbReference type="InterPro" id="IPR005829">
    <property type="entry name" value="Sugar_transporter_CS"/>
</dbReference>
<keyword evidence="2" id="KW-0813">Transport</keyword>
<comment type="caution">
    <text evidence="9">The sequence shown here is derived from an EMBL/GenBank/DDBJ whole genome shotgun (WGS) entry which is preliminary data.</text>
</comment>
<dbReference type="Gene3D" id="1.20.1250.20">
    <property type="entry name" value="MFS general substrate transporter like domains"/>
    <property type="match status" value="2"/>
</dbReference>
<feature type="transmembrane region" description="Helical" evidence="7">
    <location>
        <begin position="78"/>
        <end position="103"/>
    </location>
</feature>
<dbReference type="AlphaFoldDB" id="A0AA40K868"/>
<evidence type="ECO:0000256" key="7">
    <source>
        <dbReference type="SAM" id="Phobius"/>
    </source>
</evidence>
<feature type="domain" description="Major facilitator superfamily (MFS) profile" evidence="8">
    <location>
        <begin position="78"/>
        <end position="543"/>
    </location>
</feature>
<dbReference type="PROSITE" id="PS50850">
    <property type="entry name" value="MFS"/>
    <property type="match status" value="1"/>
</dbReference>
<dbReference type="Pfam" id="PF06609">
    <property type="entry name" value="TRI12"/>
    <property type="match status" value="1"/>
</dbReference>
<feature type="transmembrane region" description="Helical" evidence="7">
    <location>
        <begin position="569"/>
        <end position="588"/>
    </location>
</feature>
<evidence type="ECO:0000256" key="4">
    <source>
        <dbReference type="ARBA" id="ARBA00022989"/>
    </source>
</evidence>
<organism evidence="9 10">
    <name type="scientific">Schizothecium vesticola</name>
    <dbReference type="NCBI Taxonomy" id="314040"/>
    <lineage>
        <taxon>Eukaryota</taxon>
        <taxon>Fungi</taxon>
        <taxon>Dikarya</taxon>
        <taxon>Ascomycota</taxon>
        <taxon>Pezizomycotina</taxon>
        <taxon>Sordariomycetes</taxon>
        <taxon>Sordariomycetidae</taxon>
        <taxon>Sordariales</taxon>
        <taxon>Schizotheciaceae</taxon>
        <taxon>Schizothecium</taxon>
    </lineage>
</organism>
<keyword evidence="10" id="KW-1185">Reference proteome</keyword>
<feature type="compositionally biased region" description="Polar residues" evidence="6">
    <location>
        <begin position="34"/>
        <end position="45"/>
    </location>
</feature>
<evidence type="ECO:0000256" key="1">
    <source>
        <dbReference type="ARBA" id="ARBA00004141"/>
    </source>
</evidence>
<feature type="region of interest" description="Disordered" evidence="6">
    <location>
        <begin position="1"/>
        <end position="48"/>
    </location>
</feature>
<feature type="transmembrane region" description="Helical" evidence="7">
    <location>
        <begin position="272"/>
        <end position="294"/>
    </location>
</feature>
<feature type="transmembrane region" description="Helical" evidence="7">
    <location>
        <begin position="343"/>
        <end position="364"/>
    </location>
</feature>
<dbReference type="GO" id="GO:0022857">
    <property type="term" value="F:transmembrane transporter activity"/>
    <property type="evidence" value="ECO:0007669"/>
    <property type="project" value="InterPro"/>
</dbReference>
<comment type="subcellular location">
    <subcellularLocation>
        <location evidence="1">Membrane</location>
        <topology evidence="1">Multi-pass membrane protein</topology>
    </subcellularLocation>
</comment>
<feature type="transmembrane region" description="Helical" evidence="7">
    <location>
        <begin position="300"/>
        <end position="322"/>
    </location>
</feature>
<dbReference type="Proteomes" id="UP001172155">
    <property type="component" value="Unassembled WGS sequence"/>
</dbReference>
<name>A0AA40K868_9PEZI</name>
<feature type="transmembrane region" description="Helical" evidence="7">
    <location>
        <begin position="467"/>
        <end position="490"/>
    </location>
</feature>
<evidence type="ECO:0000256" key="3">
    <source>
        <dbReference type="ARBA" id="ARBA00022692"/>
    </source>
</evidence>
<evidence type="ECO:0000259" key="8">
    <source>
        <dbReference type="PROSITE" id="PS50850"/>
    </source>
</evidence>
<protein>
    <submittedName>
        <fullName evidence="9">Fungal trichothecene efflux pump</fullName>
    </submittedName>
</protein>
<feature type="transmembrane region" description="Helical" evidence="7">
    <location>
        <begin position="202"/>
        <end position="224"/>
    </location>
</feature>